<gene>
    <name evidence="1" type="ORF">L2E82_22946</name>
</gene>
<proteinExistence type="predicted"/>
<protein>
    <submittedName>
        <fullName evidence="1">Uncharacterized protein</fullName>
    </submittedName>
</protein>
<comment type="caution">
    <text evidence="1">The sequence shown here is derived from an EMBL/GenBank/DDBJ whole genome shotgun (WGS) entry which is preliminary data.</text>
</comment>
<organism evidence="1 2">
    <name type="scientific">Cichorium intybus</name>
    <name type="common">Chicory</name>
    <dbReference type="NCBI Taxonomy" id="13427"/>
    <lineage>
        <taxon>Eukaryota</taxon>
        <taxon>Viridiplantae</taxon>
        <taxon>Streptophyta</taxon>
        <taxon>Embryophyta</taxon>
        <taxon>Tracheophyta</taxon>
        <taxon>Spermatophyta</taxon>
        <taxon>Magnoliopsida</taxon>
        <taxon>eudicotyledons</taxon>
        <taxon>Gunneridae</taxon>
        <taxon>Pentapetalae</taxon>
        <taxon>asterids</taxon>
        <taxon>campanulids</taxon>
        <taxon>Asterales</taxon>
        <taxon>Asteraceae</taxon>
        <taxon>Cichorioideae</taxon>
        <taxon>Cichorieae</taxon>
        <taxon>Cichoriinae</taxon>
        <taxon>Cichorium</taxon>
    </lineage>
</organism>
<reference evidence="1 2" key="2">
    <citation type="journal article" date="2022" name="Mol. Ecol. Resour.">
        <title>The genomes of chicory, endive, great burdock and yacon provide insights into Asteraceae paleo-polyploidization history and plant inulin production.</title>
        <authorList>
            <person name="Fan W."/>
            <person name="Wang S."/>
            <person name="Wang H."/>
            <person name="Wang A."/>
            <person name="Jiang F."/>
            <person name="Liu H."/>
            <person name="Zhao H."/>
            <person name="Xu D."/>
            <person name="Zhang Y."/>
        </authorList>
    </citation>
    <scope>NUCLEOTIDE SEQUENCE [LARGE SCALE GENOMIC DNA]</scope>
    <source>
        <strain evidence="2">cv. Punajuju</strain>
        <tissue evidence="1">Leaves</tissue>
    </source>
</reference>
<evidence type="ECO:0000313" key="1">
    <source>
        <dbReference type="EMBL" id="KAI3751855.1"/>
    </source>
</evidence>
<sequence>MATLSVQCHVPNFIDHKSLKYLFDLKELNMRHRKEPSSQVAFARKGVVSRLPQLILEAQDETQKPEKLKNKRMVGYIKHLGENTQKMKTVQGRVSVPKSGDVRKLILEDATVLGGYDTIWVVVDHLTKSTIFIPIREDYEVEKLAKIYIKEVVSRHGVPVSIV</sequence>
<reference evidence="2" key="1">
    <citation type="journal article" date="2022" name="Mol. Ecol. Resour.">
        <title>The genomes of chicory, endive, great burdock and yacon provide insights into Asteraceae palaeo-polyploidization history and plant inulin production.</title>
        <authorList>
            <person name="Fan W."/>
            <person name="Wang S."/>
            <person name="Wang H."/>
            <person name="Wang A."/>
            <person name="Jiang F."/>
            <person name="Liu H."/>
            <person name="Zhao H."/>
            <person name="Xu D."/>
            <person name="Zhang Y."/>
        </authorList>
    </citation>
    <scope>NUCLEOTIDE SEQUENCE [LARGE SCALE GENOMIC DNA]</scope>
    <source>
        <strain evidence="2">cv. Punajuju</strain>
    </source>
</reference>
<accession>A0ACB9DZL2</accession>
<dbReference type="Proteomes" id="UP001055811">
    <property type="component" value="Linkage Group LG04"/>
</dbReference>
<name>A0ACB9DZL2_CICIN</name>
<keyword evidence="2" id="KW-1185">Reference proteome</keyword>
<dbReference type="EMBL" id="CM042012">
    <property type="protein sequence ID" value="KAI3751855.1"/>
    <property type="molecule type" value="Genomic_DNA"/>
</dbReference>
<evidence type="ECO:0000313" key="2">
    <source>
        <dbReference type="Proteomes" id="UP001055811"/>
    </source>
</evidence>